<dbReference type="PANTHER" id="PTHR46182:SF2">
    <property type="entry name" value="FI19480P1"/>
    <property type="match status" value="1"/>
</dbReference>
<accession>A0ABT3D0P9</accession>
<feature type="domain" description="PKD" evidence="1">
    <location>
        <begin position="109"/>
        <end position="188"/>
    </location>
</feature>
<dbReference type="InterPro" id="IPR013783">
    <property type="entry name" value="Ig-like_fold"/>
</dbReference>
<dbReference type="CDD" id="cd00146">
    <property type="entry name" value="PKD"/>
    <property type="match status" value="1"/>
</dbReference>
<dbReference type="RefSeq" id="WP_264140395.1">
    <property type="nucleotide sequence ID" value="NZ_JAOYOD010000001.1"/>
</dbReference>
<dbReference type="Pfam" id="PF22352">
    <property type="entry name" value="K319L-like_PKD"/>
    <property type="match status" value="4"/>
</dbReference>
<comment type="caution">
    <text evidence="2">The sequence shown here is derived from an EMBL/GenBank/DDBJ whole genome shotgun (WGS) entry which is preliminary data.</text>
</comment>
<sequence>TGASSIDNITIVVNQAPVALISKETETIKTGESVELDGSGSSDPDGTITSYAWTISSGPSIPTIDDADKSNASVSIDTPGIYTITLEVTDNFGLSSTDLITITVENRAPIALISKESESINIGEQVTLDGTGSSDPDGTVASYLWTVSSGPSTPSIQDAGNALASTTIDIPGEYVISLEVTDDLGASSIDLITLIVGNKSPIAIISTDSQNLQVGETLTLDGSTSSDPDGTISSYLWIVSSGPTTPTIENSDKATASVKFDQVGEYVITLEIIDNLGSSATDNISILVENSAPIALISEEKVTMMAGETIELDGSQSTDSDGSIAEYKWSISSGPAKPYIKQADQAIATISIDVPGEYVITLEVTDNTGNSSSDDILITVEALPIQPLSVDDQTINPQIILNLYPNPSIQGIVNLNLNIETGETVTLEIFTLDGKSVFYQQLQYEENNTHLDLSKDISNMKSQLVILLVKTNQEYDTERLIIK</sequence>
<dbReference type="EMBL" id="JAOYOD010000001">
    <property type="protein sequence ID" value="MCV9389477.1"/>
    <property type="molecule type" value="Genomic_DNA"/>
</dbReference>
<dbReference type="Gene3D" id="2.60.40.10">
    <property type="entry name" value="Immunoglobulins"/>
    <property type="match status" value="4"/>
</dbReference>
<protein>
    <submittedName>
        <fullName evidence="2">PKD domain-containing protein</fullName>
    </submittedName>
</protein>
<proteinExistence type="predicted"/>
<feature type="domain" description="PKD" evidence="1">
    <location>
        <begin position="17"/>
        <end position="105"/>
    </location>
</feature>
<gene>
    <name evidence="2" type="ORF">N7U62_22630</name>
</gene>
<feature type="domain" description="PKD" evidence="1">
    <location>
        <begin position="293"/>
        <end position="385"/>
    </location>
</feature>
<keyword evidence="3" id="KW-1185">Reference proteome</keyword>
<evidence type="ECO:0000313" key="3">
    <source>
        <dbReference type="Proteomes" id="UP001300692"/>
    </source>
</evidence>
<name>A0ABT3D0P9_9BACT</name>
<feature type="non-terminal residue" evidence="2">
    <location>
        <position position="1"/>
    </location>
</feature>
<dbReference type="SUPFAM" id="SSF49299">
    <property type="entry name" value="PKD domain"/>
    <property type="match status" value="4"/>
</dbReference>
<evidence type="ECO:0000313" key="2">
    <source>
        <dbReference type="EMBL" id="MCV9389477.1"/>
    </source>
</evidence>
<dbReference type="InterPro" id="IPR000601">
    <property type="entry name" value="PKD_dom"/>
</dbReference>
<dbReference type="Pfam" id="PF18962">
    <property type="entry name" value="Por_Secre_tail"/>
    <property type="match status" value="1"/>
</dbReference>
<dbReference type="InterPro" id="IPR022409">
    <property type="entry name" value="PKD/Chitinase_dom"/>
</dbReference>
<dbReference type="PROSITE" id="PS50093">
    <property type="entry name" value="PKD"/>
    <property type="match status" value="4"/>
</dbReference>
<dbReference type="InterPro" id="IPR026444">
    <property type="entry name" value="Secre_tail"/>
</dbReference>
<organism evidence="2 3">
    <name type="scientific">Reichenbachiella ulvae</name>
    <dbReference type="NCBI Taxonomy" id="2980104"/>
    <lineage>
        <taxon>Bacteria</taxon>
        <taxon>Pseudomonadati</taxon>
        <taxon>Bacteroidota</taxon>
        <taxon>Cytophagia</taxon>
        <taxon>Cytophagales</taxon>
        <taxon>Reichenbachiellaceae</taxon>
        <taxon>Reichenbachiella</taxon>
    </lineage>
</organism>
<dbReference type="InterPro" id="IPR029865">
    <property type="entry name" value="KIAA0319-like"/>
</dbReference>
<dbReference type="PANTHER" id="PTHR46182">
    <property type="entry name" value="FI19480P1"/>
    <property type="match status" value="1"/>
</dbReference>
<feature type="domain" description="PKD" evidence="1">
    <location>
        <begin position="201"/>
        <end position="293"/>
    </location>
</feature>
<evidence type="ECO:0000259" key="1">
    <source>
        <dbReference type="PROSITE" id="PS50093"/>
    </source>
</evidence>
<dbReference type="NCBIfam" id="TIGR04183">
    <property type="entry name" value="Por_Secre_tail"/>
    <property type="match status" value="1"/>
</dbReference>
<dbReference type="InterPro" id="IPR035986">
    <property type="entry name" value="PKD_dom_sf"/>
</dbReference>
<reference evidence="2 3" key="1">
    <citation type="submission" date="2022-10" db="EMBL/GenBank/DDBJ databases">
        <title>Comparative genomics and taxonomic characterization of three novel marine species of genus Reichenbachiella exhibiting antioxidant and polysaccharide degradation activities.</title>
        <authorList>
            <person name="Muhammad N."/>
            <person name="Lee Y.-J."/>
            <person name="Ko J."/>
            <person name="Kim S.-G."/>
        </authorList>
    </citation>
    <scope>NUCLEOTIDE SEQUENCE [LARGE SCALE GENOMIC DNA]</scope>
    <source>
        <strain evidence="2 3">ABR2-5</strain>
    </source>
</reference>
<dbReference type="Proteomes" id="UP001300692">
    <property type="component" value="Unassembled WGS sequence"/>
</dbReference>
<dbReference type="SMART" id="SM00089">
    <property type="entry name" value="PKD"/>
    <property type="match status" value="4"/>
</dbReference>